<reference evidence="3 4" key="1">
    <citation type="submission" date="2018-03" db="EMBL/GenBank/DDBJ databases">
        <title>Aquarubrobacter algicola gen. nov., sp. nov., a novel actinobacterium isolated from shallow eutrophic lake during the end of cyanobacterial harmful algal blooms.</title>
        <authorList>
            <person name="Chun S.J."/>
        </authorList>
    </citation>
    <scope>NUCLEOTIDE SEQUENCE [LARGE SCALE GENOMIC DNA]</scope>
    <source>
        <strain evidence="3 4">Seoho-28</strain>
    </source>
</reference>
<dbReference type="Gene3D" id="2.60.40.420">
    <property type="entry name" value="Cupredoxins - blue copper proteins"/>
    <property type="match status" value="1"/>
</dbReference>
<dbReference type="EMBL" id="PYYB01000001">
    <property type="protein sequence ID" value="PTL60322.1"/>
    <property type="molecule type" value="Genomic_DNA"/>
</dbReference>
<protein>
    <submittedName>
        <fullName evidence="3">Uncharacterized protein</fullName>
    </submittedName>
</protein>
<keyword evidence="2" id="KW-0732">Signal</keyword>
<comment type="caution">
    <text evidence="3">The sequence shown here is derived from an EMBL/GenBank/DDBJ whole genome shotgun (WGS) entry which is preliminary data.</text>
</comment>
<evidence type="ECO:0000313" key="3">
    <source>
        <dbReference type="EMBL" id="PTL60322.1"/>
    </source>
</evidence>
<sequence>MPRVARLSLILVAVIALAATFVALRPTDEDTSTPVVTQAVTTAPEPPSDGSPGATAAPAATPEPTPAPEIVEVKGLEPVGGVQRLRAKQGEDVRFVVRSDRGENAHLHGYDIETPVGPGRDARFAFEAKITGIFELELENSAVPIAELRVDP</sequence>
<keyword evidence="4" id="KW-1185">Reference proteome</keyword>
<feature type="compositionally biased region" description="Low complexity" evidence="1">
    <location>
        <begin position="50"/>
        <end position="60"/>
    </location>
</feature>
<feature type="chain" id="PRO_5015463235" evidence="2">
    <location>
        <begin position="19"/>
        <end position="152"/>
    </location>
</feature>
<feature type="region of interest" description="Disordered" evidence="1">
    <location>
        <begin position="40"/>
        <end position="67"/>
    </location>
</feature>
<dbReference type="AlphaFoldDB" id="A0A2T4UM55"/>
<name>A0A2T4UM55_9ACTN</name>
<dbReference type="SUPFAM" id="SSF49503">
    <property type="entry name" value="Cupredoxins"/>
    <property type="match status" value="1"/>
</dbReference>
<dbReference type="Proteomes" id="UP000240739">
    <property type="component" value="Unassembled WGS sequence"/>
</dbReference>
<proteinExistence type="predicted"/>
<organism evidence="3 4">
    <name type="scientific">Paraconexibacter algicola</name>
    <dbReference type="NCBI Taxonomy" id="2133960"/>
    <lineage>
        <taxon>Bacteria</taxon>
        <taxon>Bacillati</taxon>
        <taxon>Actinomycetota</taxon>
        <taxon>Thermoleophilia</taxon>
        <taxon>Solirubrobacterales</taxon>
        <taxon>Paraconexibacteraceae</taxon>
        <taxon>Paraconexibacter</taxon>
    </lineage>
</organism>
<feature type="signal peptide" evidence="2">
    <location>
        <begin position="1"/>
        <end position="18"/>
    </location>
</feature>
<evidence type="ECO:0000256" key="1">
    <source>
        <dbReference type="SAM" id="MobiDB-lite"/>
    </source>
</evidence>
<evidence type="ECO:0000313" key="4">
    <source>
        <dbReference type="Proteomes" id="UP000240739"/>
    </source>
</evidence>
<evidence type="ECO:0000256" key="2">
    <source>
        <dbReference type="SAM" id="SignalP"/>
    </source>
</evidence>
<gene>
    <name evidence="3" type="ORF">C7Y72_12075</name>
</gene>
<dbReference type="OrthoDB" id="6717945at2"/>
<dbReference type="RefSeq" id="WP_107568967.1">
    <property type="nucleotide sequence ID" value="NZ_PYYB01000001.1"/>
</dbReference>
<dbReference type="InterPro" id="IPR008972">
    <property type="entry name" value="Cupredoxin"/>
</dbReference>
<accession>A0A2T4UM55</accession>